<feature type="compositionally biased region" description="Basic and acidic residues" evidence="1">
    <location>
        <begin position="487"/>
        <end position="501"/>
    </location>
</feature>
<feature type="region of interest" description="Disordered" evidence="1">
    <location>
        <begin position="90"/>
        <end position="129"/>
    </location>
</feature>
<feature type="chain" id="PRO_5012542736" evidence="2">
    <location>
        <begin position="16"/>
        <end position="501"/>
    </location>
</feature>
<organism evidence="3 4">
    <name type="scientific">Rasamsonia emersonii (strain ATCC 16479 / CBS 393.64 / IMI 116815)</name>
    <dbReference type="NCBI Taxonomy" id="1408163"/>
    <lineage>
        <taxon>Eukaryota</taxon>
        <taxon>Fungi</taxon>
        <taxon>Dikarya</taxon>
        <taxon>Ascomycota</taxon>
        <taxon>Pezizomycotina</taxon>
        <taxon>Eurotiomycetes</taxon>
        <taxon>Eurotiomycetidae</taxon>
        <taxon>Eurotiales</taxon>
        <taxon>Trichocomaceae</taxon>
        <taxon>Rasamsonia</taxon>
    </lineage>
</organism>
<name>A0A0F4YY64_RASE3</name>
<keyword evidence="4" id="KW-1185">Reference proteome</keyword>
<dbReference type="PANTHER" id="PTHR35204">
    <property type="entry name" value="YALI0A21131P"/>
    <property type="match status" value="1"/>
</dbReference>
<feature type="region of interest" description="Disordered" evidence="1">
    <location>
        <begin position="460"/>
        <end position="501"/>
    </location>
</feature>
<comment type="caution">
    <text evidence="3">The sequence shown here is derived from an EMBL/GenBank/DDBJ whole genome shotgun (WGS) entry which is preliminary data.</text>
</comment>
<proteinExistence type="predicted"/>
<evidence type="ECO:0000256" key="1">
    <source>
        <dbReference type="SAM" id="MobiDB-lite"/>
    </source>
</evidence>
<feature type="compositionally biased region" description="Basic and acidic residues" evidence="1">
    <location>
        <begin position="99"/>
        <end position="108"/>
    </location>
</feature>
<dbReference type="AlphaFoldDB" id="A0A0F4YY64"/>
<sequence length="501" mass="56262">MLPLLFLSLAALAFASSPADTGRIRNANHIFNAIHSSMRQWGGSWYHNGMSFFLATVPAGTQFYHGTDKSEPVNGTEWLAFEPEHALAFARPRPRGHPPGKDRQDRPASKRKLPQKREQKPLRGGNVEGDDEAGFLHTYVTAKDLRLLYLDGLSAGKTDMGTLDSQDRILLRDNITGPGFQEYERAALACQIARDDWHGRIDGILRMEAGFEIILCDFARDLHVVRISRVKGGRRGGPRQGVEGFSTYKAIAARFNGIGGGRVRVNYDHFVTAYTYEDLDLFQGGKNELPRLAHFSYDELEPLRKDLSRLVLEHDAAEPSFDWQSIADMIIERYSNELKYLASGNLSSIEALHAEIETLLAPFIDYALRNATAEAERCATQFIPASAPSETLAARVVYDVAYTICSTLRSVLDEEDHGTAVASVQQLIDYLGWTTWKECPQKCRYNEVCFIPIWPSGTVEDREHPQCRDRPSSEGERYWRGGPGRGPPRDGFDKHGHYDEL</sequence>
<dbReference type="GeneID" id="25315147"/>
<protein>
    <submittedName>
        <fullName evidence="3">Uncharacterized protein</fullName>
    </submittedName>
</protein>
<evidence type="ECO:0000313" key="4">
    <source>
        <dbReference type="Proteomes" id="UP000053958"/>
    </source>
</evidence>
<dbReference type="EMBL" id="LASV01000110">
    <property type="protein sequence ID" value="KKA23164.1"/>
    <property type="molecule type" value="Genomic_DNA"/>
</dbReference>
<reference evidence="3 4" key="1">
    <citation type="submission" date="2015-04" db="EMBL/GenBank/DDBJ databases">
        <authorList>
            <person name="Heijne W.H."/>
            <person name="Fedorova N.D."/>
            <person name="Nierman W.C."/>
            <person name="Vollebregt A.W."/>
            <person name="Zhao Z."/>
            <person name="Wu L."/>
            <person name="Kumar M."/>
            <person name="Stam H."/>
            <person name="van den Berg M.A."/>
            <person name="Pel H.J."/>
        </authorList>
    </citation>
    <scope>NUCLEOTIDE SEQUENCE [LARGE SCALE GENOMIC DNA]</scope>
    <source>
        <strain evidence="3 4">CBS 393.64</strain>
    </source>
</reference>
<keyword evidence="2" id="KW-0732">Signal</keyword>
<dbReference type="RefSeq" id="XP_013329776.1">
    <property type="nucleotide sequence ID" value="XM_013474322.1"/>
</dbReference>
<dbReference type="PANTHER" id="PTHR35204:SF1">
    <property type="entry name" value="ENTEROTOXIN"/>
    <property type="match status" value="1"/>
</dbReference>
<dbReference type="STRING" id="1408163.A0A0F4YY64"/>
<dbReference type="OrthoDB" id="10261782at2759"/>
<evidence type="ECO:0000313" key="3">
    <source>
        <dbReference type="EMBL" id="KKA23164.1"/>
    </source>
</evidence>
<evidence type="ECO:0000256" key="2">
    <source>
        <dbReference type="SAM" id="SignalP"/>
    </source>
</evidence>
<feature type="signal peptide" evidence="2">
    <location>
        <begin position="1"/>
        <end position="15"/>
    </location>
</feature>
<accession>A0A0F4YY64</accession>
<feature type="compositionally biased region" description="Basic and acidic residues" evidence="1">
    <location>
        <begin position="460"/>
        <end position="479"/>
    </location>
</feature>
<dbReference type="InterPro" id="IPR038921">
    <property type="entry name" value="YOR389W-like"/>
</dbReference>
<dbReference type="Proteomes" id="UP000053958">
    <property type="component" value="Unassembled WGS sequence"/>
</dbReference>
<gene>
    <name evidence="3" type="ORF">T310_2796</name>
</gene>